<keyword evidence="1" id="KW-0812">Transmembrane</keyword>
<reference evidence="2" key="2">
    <citation type="submission" date="2020-09" db="EMBL/GenBank/DDBJ databases">
        <authorList>
            <person name="Sun Q."/>
            <person name="Kim S."/>
        </authorList>
    </citation>
    <scope>NUCLEOTIDE SEQUENCE</scope>
    <source>
        <strain evidence="2">KCTC 23714</strain>
    </source>
</reference>
<feature type="transmembrane region" description="Helical" evidence="1">
    <location>
        <begin position="122"/>
        <end position="141"/>
    </location>
</feature>
<dbReference type="PANTHER" id="PTHR15887:SF1">
    <property type="entry name" value="TRANSMEMBRANE PROTEIN 69"/>
    <property type="match status" value="1"/>
</dbReference>
<dbReference type="Proteomes" id="UP000628984">
    <property type="component" value="Unassembled WGS sequence"/>
</dbReference>
<comment type="caution">
    <text evidence="2">The sequence shown here is derived from an EMBL/GenBank/DDBJ whole genome shotgun (WGS) entry which is preliminary data.</text>
</comment>
<accession>A0A918MLN4</accession>
<protein>
    <submittedName>
        <fullName evidence="2">Membrane protein</fullName>
    </submittedName>
</protein>
<evidence type="ECO:0000313" key="3">
    <source>
        <dbReference type="Proteomes" id="UP000628984"/>
    </source>
</evidence>
<dbReference type="RefSeq" id="WP_189634026.1">
    <property type="nucleotide sequence ID" value="NZ_BMYQ01000006.1"/>
</dbReference>
<keyword evidence="1" id="KW-0472">Membrane</keyword>
<dbReference type="EMBL" id="BMYQ01000006">
    <property type="protein sequence ID" value="GGW33989.1"/>
    <property type="molecule type" value="Genomic_DNA"/>
</dbReference>
<proteinExistence type="predicted"/>
<gene>
    <name evidence="2" type="ORF">GCM10011452_23210</name>
</gene>
<evidence type="ECO:0000256" key="1">
    <source>
        <dbReference type="SAM" id="Phobius"/>
    </source>
</evidence>
<feature type="transmembrane region" description="Helical" evidence="1">
    <location>
        <begin position="44"/>
        <end position="61"/>
    </location>
</feature>
<reference evidence="2" key="1">
    <citation type="journal article" date="2014" name="Int. J. Syst. Evol. Microbiol.">
        <title>Complete genome sequence of Corynebacterium casei LMG S-19264T (=DSM 44701T), isolated from a smear-ripened cheese.</title>
        <authorList>
            <consortium name="US DOE Joint Genome Institute (JGI-PGF)"/>
            <person name="Walter F."/>
            <person name="Albersmeier A."/>
            <person name="Kalinowski J."/>
            <person name="Ruckert C."/>
        </authorList>
    </citation>
    <scope>NUCLEOTIDE SEQUENCE</scope>
    <source>
        <strain evidence="2">KCTC 23714</strain>
    </source>
</reference>
<feature type="transmembrane region" description="Helical" evidence="1">
    <location>
        <begin position="73"/>
        <end position="92"/>
    </location>
</feature>
<evidence type="ECO:0000313" key="2">
    <source>
        <dbReference type="EMBL" id="GGW33989.1"/>
    </source>
</evidence>
<dbReference type="Pfam" id="PF11911">
    <property type="entry name" value="DUF3429"/>
    <property type="match status" value="1"/>
</dbReference>
<dbReference type="InterPro" id="IPR021836">
    <property type="entry name" value="DUF3429"/>
</dbReference>
<keyword evidence="3" id="KW-1185">Reference proteome</keyword>
<feature type="transmembrane region" description="Helical" evidence="1">
    <location>
        <begin position="98"/>
        <end position="115"/>
    </location>
</feature>
<name>A0A918MLN4_9RHOB</name>
<keyword evidence="1" id="KW-1133">Transmembrane helix</keyword>
<organism evidence="2 3">
    <name type="scientific">Gemmobacter lanyuensis</name>
    <dbReference type="NCBI Taxonomy" id="1054497"/>
    <lineage>
        <taxon>Bacteria</taxon>
        <taxon>Pseudomonadati</taxon>
        <taxon>Pseudomonadota</taxon>
        <taxon>Alphaproteobacteria</taxon>
        <taxon>Rhodobacterales</taxon>
        <taxon>Paracoccaceae</taxon>
        <taxon>Gemmobacter</taxon>
    </lineage>
</organism>
<dbReference type="AlphaFoldDB" id="A0A918MLN4"/>
<sequence>MIPRGAALWGILGLVPFLAGASLANWPLENSLLQWLAADNRLLLHYGMVIFCFMAGVLWGFATRAEGSEATRAYTLSVLPAGFAAFALAPVHDWQLPVMMAGFASLLLLDFWFWNEGLAPRWWLRFRIMLSVVVLASLAMAL</sequence>
<dbReference type="PANTHER" id="PTHR15887">
    <property type="entry name" value="TRANSMEMBRANE PROTEIN 69"/>
    <property type="match status" value="1"/>
</dbReference>